<feature type="domain" description="Novel STAND NTPase 3" evidence="2">
    <location>
        <begin position="176"/>
        <end position="337"/>
    </location>
</feature>
<dbReference type="AlphaFoldDB" id="A0A3M9XPK5"/>
<dbReference type="CDD" id="cd01983">
    <property type="entry name" value="SIMIBI"/>
    <property type="match status" value="1"/>
</dbReference>
<reference evidence="3 4" key="1">
    <citation type="submission" date="2018-08" db="EMBL/GenBank/DDBJ databases">
        <title>Genome sequence of Methylocystis hirsuta CSC1, a methanotroph able to accumulate PHAs.</title>
        <authorList>
            <person name="Bordel S."/>
            <person name="Rodriguez E."/>
            <person name="Gancedo J."/>
            <person name="Munoz R."/>
        </authorList>
    </citation>
    <scope>NUCLEOTIDE SEQUENCE [LARGE SCALE GENOMIC DNA]</scope>
    <source>
        <strain evidence="3 4">CSC1</strain>
    </source>
</reference>
<evidence type="ECO:0000313" key="4">
    <source>
        <dbReference type="Proteomes" id="UP000268623"/>
    </source>
</evidence>
<dbReference type="InterPro" id="IPR049050">
    <property type="entry name" value="nSTAND3"/>
</dbReference>
<evidence type="ECO:0000259" key="2">
    <source>
        <dbReference type="Pfam" id="PF20720"/>
    </source>
</evidence>
<organism evidence="3 4">
    <name type="scientific">Methylocystis hirsuta</name>
    <dbReference type="NCBI Taxonomy" id="369798"/>
    <lineage>
        <taxon>Bacteria</taxon>
        <taxon>Pseudomonadati</taxon>
        <taxon>Pseudomonadota</taxon>
        <taxon>Alphaproteobacteria</taxon>
        <taxon>Hyphomicrobiales</taxon>
        <taxon>Methylocystaceae</taxon>
        <taxon>Methylocystis</taxon>
    </lineage>
</organism>
<name>A0A3M9XPK5_9HYPH</name>
<evidence type="ECO:0000313" key="3">
    <source>
        <dbReference type="EMBL" id="RNJ49018.1"/>
    </source>
</evidence>
<proteinExistence type="predicted"/>
<protein>
    <submittedName>
        <fullName evidence="3">Uncharacterized protein</fullName>
    </submittedName>
</protein>
<dbReference type="Gene3D" id="3.40.50.300">
    <property type="entry name" value="P-loop containing nucleotide triphosphate hydrolases"/>
    <property type="match status" value="1"/>
</dbReference>
<dbReference type="InterPro" id="IPR007560">
    <property type="entry name" value="Restrct_endonuc_IV_Mrr"/>
</dbReference>
<evidence type="ECO:0000259" key="1">
    <source>
        <dbReference type="Pfam" id="PF04471"/>
    </source>
</evidence>
<accession>A0A3M9XPK5</accession>
<dbReference type="RefSeq" id="WP_123175005.1">
    <property type="nucleotide sequence ID" value="NZ_QWDD01000001.1"/>
</dbReference>
<feature type="domain" description="Restriction endonuclease type IV Mrr" evidence="1">
    <location>
        <begin position="8"/>
        <end position="64"/>
    </location>
</feature>
<dbReference type="GO" id="GO:0003677">
    <property type="term" value="F:DNA binding"/>
    <property type="evidence" value="ECO:0007669"/>
    <property type="project" value="InterPro"/>
</dbReference>
<sequence length="537" mass="61891">MPNYDFSQLSAFDFEMLVHGLLEKELGCRIEAFKSGRDRGIDLRYSCPWLGTKTVIQCKHYVGSGFSKLLSNLKKDEAPKVLALTPDRYMLVTSVGLTPDNKDEILSVFEPYIGSTDDIIGQTEINQLLEKHPDIEQKNFKLWLTSKAVLDRAIHNAEHCQTEFAIEKVTKRLPLYVQNDCYPRATEILSKTNVVIISGEPGIGKTTLADMIMFSFLSEGYTPVIIKSDLKEGRSLYNKGEKQIFYYDDFLGQTFLRERHGFLLRNEDASLIDFVEMIHFSPNAKLIMTTREHILSNALLGSERLRRSPLLDHRCIMQIADYGRPARARILYNHIYFSDLPESYKRALIDDNFYDEILRHRNFNPRLIEWLSSYRRIRETEPSKYREFILGILQNPQEIWHEAFQRQISDYARSVLLALFTFGGKAAVNILRIAWKNLSEFEARKYNYPLSPDGYESALKEVEGSFVAITKGMVEFLNPSIKDFITGELIASPERLSDLVQTSLRFEQLVTLWRWSLQSKSTSSREVSIPSPAAAWL</sequence>
<comment type="caution">
    <text evidence="3">The sequence shown here is derived from an EMBL/GenBank/DDBJ whole genome shotgun (WGS) entry which is preliminary data.</text>
</comment>
<dbReference type="Pfam" id="PF20720">
    <property type="entry name" value="nSTAND3"/>
    <property type="match status" value="1"/>
</dbReference>
<dbReference type="Proteomes" id="UP000268623">
    <property type="component" value="Unassembled WGS sequence"/>
</dbReference>
<dbReference type="GO" id="GO:0004519">
    <property type="term" value="F:endonuclease activity"/>
    <property type="evidence" value="ECO:0007669"/>
    <property type="project" value="InterPro"/>
</dbReference>
<dbReference type="EMBL" id="QWDD01000001">
    <property type="protein sequence ID" value="RNJ49018.1"/>
    <property type="molecule type" value="Genomic_DNA"/>
</dbReference>
<keyword evidence="4" id="KW-1185">Reference proteome</keyword>
<dbReference type="GO" id="GO:0009307">
    <property type="term" value="P:DNA restriction-modification system"/>
    <property type="evidence" value="ECO:0007669"/>
    <property type="project" value="InterPro"/>
</dbReference>
<dbReference type="OrthoDB" id="9806903at2"/>
<dbReference type="Pfam" id="PF04471">
    <property type="entry name" value="Mrr_cat"/>
    <property type="match status" value="1"/>
</dbReference>
<dbReference type="InterPro" id="IPR027417">
    <property type="entry name" value="P-loop_NTPase"/>
</dbReference>
<dbReference type="SUPFAM" id="SSF52540">
    <property type="entry name" value="P-loop containing nucleoside triphosphate hydrolases"/>
    <property type="match status" value="1"/>
</dbReference>
<gene>
    <name evidence="3" type="ORF">D1O30_04725</name>
</gene>